<proteinExistence type="inferred from homology"/>
<reference evidence="5" key="2">
    <citation type="submission" date="2021-12" db="EMBL/GenBank/DDBJ databases">
        <title>Resequencing data analysis of finger millet.</title>
        <authorList>
            <person name="Hatakeyama M."/>
            <person name="Aluri S."/>
            <person name="Balachadran M.T."/>
            <person name="Sivarajan S.R."/>
            <person name="Poveda L."/>
            <person name="Shimizu-Inatsugi R."/>
            <person name="Schlapbach R."/>
            <person name="Sreeman S.M."/>
            <person name="Shimizu K.K."/>
        </authorList>
    </citation>
    <scope>NUCLEOTIDE SEQUENCE</scope>
</reference>
<gene>
    <name evidence="5" type="primary">gb26591</name>
    <name evidence="5" type="ORF">PR202_gb26591</name>
</gene>
<comment type="similarity">
    <text evidence="2">Belongs to the Tdpoz family.</text>
</comment>
<dbReference type="SMART" id="SM00225">
    <property type="entry name" value="BTB"/>
    <property type="match status" value="1"/>
</dbReference>
<dbReference type="AlphaFoldDB" id="A0AAV5FSL1"/>
<dbReference type="EMBL" id="BQKI01000095">
    <property type="protein sequence ID" value="GJN37617.1"/>
    <property type="molecule type" value="Genomic_DNA"/>
</dbReference>
<evidence type="ECO:0000256" key="2">
    <source>
        <dbReference type="ARBA" id="ARBA00010846"/>
    </source>
</evidence>
<feature type="region of interest" description="Disordered" evidence="3">
    <location>
        <begin position="95"/>
        <end position="117"/>
    </location>
</feature>
<comment type="pathway">
    <text evidence="1">Protein modification; protein ubiquitination.</text>
</comment>
<dbReference type="SUPFAM" id="SSF49599">
    <property type="entry name" value="TRAF domain-like"/>
    <property type="match status" value="1"/>
</dbReference>
<reference evidence="5" key="1">
    <citation type="journal article" date="2018" name="DNA Res.">
        <title>Multiple hybrid de novo genome assembly of finger millet, an orphan allotetraploid crop.</title>
        <authorList>
            <person name="Hatakeyama M."/>
            <person name="Aluri S."/>
            <person name="Balachadran M.T."/>
            <person name="Sivarajan S.R."/>
            <person name="Patrignani A."/>
            <person name="Gruter S."/>
            <person name="Poveda L."/>
            <person name="Shimizu-Inatsugi R."/>
            <person name="Baeten J."/>
            <person name="Francoijs K.J."/>
            <person name="Nataraja K.N."/>
            <person name="Reddy Y.A.N."/>
            <person name="Phadnis S."/>
            <person name="Ravikumar R.L."/>
            <person name="Schlapbach R."/>
            <person name="Sreeman S.M."/>
            <person name="Shimizu K.K."/>
        </authorList>
    </citation>
    <scope>NUCLEOTIDE SEQUENCE</scope>
</reference>
<sequence>MNDLSSTILNEWAQYLRVLKIDGCPSFPSELSSSQQSKYIASRWEIDGYEWEIRFKPIQFRDDGHCDMALQLVFLSQAQGDSVMANLSYRLVDPDENRQPSAKQFCPPKSFRRPSDSSEKLPIMTRFEAHKSGYFKNSSVTVECIVKVFKDPEEIPVLSFGLQKDLRELLRSKAGADVTFVVSGESFAAHKNVLAARSPVFMAEFYGKMKGRTHPGVSRSRKWMQPCSRPCFSSSTRTRCPNLTRRRKKMAQRLLVAADRYGLDRLKLIIARRIALSINSDTVATALALAEQHDCAQLKAKCVEFITGGSAANLHSVLATEGFKRLEASNPSVLTELLKTAFKRIKK</sequence>
<dbReference type="PANTHER" id="PTHR26379">
    <property type="entry name" value="BTB/POZ AND MATH DOMAIN-CONTAINING PROTEIN 1"/>
    <property type="match status" value="1"/>
</dbReference>
<keyword evidence="6" id="KW-1185">Reference proteome</keyword>
<dbReference type="InterPro" id="IPR056423">
    <property type="entry name" value="BACK_BPM_SPOP"/>
</dbReference>
<dbReference type="SUPFAM" id="SSF54695">
    <property type="entry name" value="POZ domain"/>
    <property type="match status" value="1"/>
</dbReference>
<dbReference type="PANTHER" id="PTHR26379:SF180">
    <property type="entry name" value="TRAF TRANSCRIPTION FACTOR"/>
    <property type="match status" value="1"/>
</dbReference>
<evidence type="ECO:0000313" key="6">
    <source>
        <dbReference type="Proteomes" id="UP001054889"/>
    </source>
</evidence>
<dbReference type="Pfam" id="PF24570">
    <property type="entry name" value="BACK_BPM_SPOP"/>
    <property type="match status" value="1"/>
</dbReference>
<accession>A0AAV5FSL1</accession>
<protein>
    <recommendedName>
        <fullName evidence="4">BTB domain-containing protein</fullName>
    </recommendedName>
</protein>
<organism evidence="5 6">
    <name type="scientific">Eleusine coracana subsp. coracana</name>
    <dbReference type="NCBI Taxonomy" id="191504"/>
    <lineage>
        <taxon>Eukaryota</taxon>
        <taxon>Viridiplantae</taxon>
        <taxon>Streptophyta</taxon>
        <taxon>Embryophyta</taxon>
        <taxon>Tracheophyta</taxon>
        <taxon>Spermatophyta</taxon>
        <taxon>Magnoliopsida</taxon>
        <taxon>Liliopsida</taxon>
        <taxon>Poales</taxon>
        <taxon>Poaceae</taxon>
        <taxon>PACMAD clade</taxon>
        <taxon>Chloridoideae</taxon>
        <taxon>Cynodonteae</taxon>
        <taxon>Eleusininae</taxon>
        <taxon>Eleusine</taxon>
    </lineage>
</organism>
<dbReference type="InterPro" id="IPR002083">
    <property type="entry name" value="MATH/TRAF_dom"/>
</dbReference>
<dbReference type="GO" id="GO:0016567">
    <property type="term" value="P:protein ubiquitination"/>
    <property type="evidence" value="ECO:0007669"/>
    <property type="project" value="InterPro"/>
</dbReference>
<name>A0AAV5FSL1_ELECO</name>
<dbReference type="Gene3D" id="1.25.40.420">
    <property type="match status" value="1"/>
</dbReference>
<dbReference type="InterPro" id="IPR011333">
    <property type="entry name" value="SKP1/BTB/POZ_sf"/>
</dbReference>
<evidence type="ECO:0000256" key="1">
    <source>
        <dbReference type="ARBA" id="ARBA00004906"/>
    </source>
</evidence>
<dbReference type="InterPro" id="IPR000210">
    <property type="entry name" value="BTB/POZ_dom"/>
</dbReference>
<dbReference type="PROSITE" id="PS50097">
    <property type="entry name" value="BTB"/>
    <property type="match status" value="1"/>
</dbReference>
<evidence type="ECO:0000256" key="3">
    <source>
        <dbReference type="SAM" id="MobiDB-lite"/>
    </source>
</evidence>
<evidence type="ECO:0000259" key="4">
    <source>
        <dbReference type="PROSITE" id="PS50097"/>
    </source>
</evidence>
<dbReference type="Pfam" id="PF00651">
    <property type="entry name" value="BTB"/>
    <property type="match status" value="1"/>
</dbReference>
<dbReference type="InterPro" id="IPR008974">
    <property type="entry name" value="TRAF-like"/>
</dbReference>
<dbReference type="CDD" id="cd00121">
    <property type="entry name" value="MATH"/>
    <property type="match status" value="1"/>
</dbReference>
<dbReference type="Gene3D" id="3.30.710.10">
    <property type="entry name" value="Potassium Channel Kv1.1, Chain A"/>
    <property type="match status" value="1"/>
</dbReference>
<dbReference type="Proteomes" id="UP001054889">
    <property type="component" value="Unassembled WGS sequence"/>
</dbReference>
<feature type="domain" description="BTB" evidence="4">
    <location>
        <begin position="176"/>
        <end position="205"/>
    </location>
</feature>
<comment type="caution">
    <text evidence="5">The sequence shown here is derived from an EMBL/GenBank/DDBJ whole genome shotgun (WGS) entry which is preliminary data.</text>
</comment>
<dbReference type="InterPro" id="IPR045005">
    <property type="entry name" value="BPM1-6"/>
</dbReference>
<evidence type="ECO:0000313" key="5">
    <source>
        <dbReference type="EMBL" id="GJN37617.1"/>
    </source>
</evidence>
<dbReference type="Gene3D" id="2.60.210.10">
    <property type="entry name" value="Apoptosis, Tumor Necrosis Factor Receptor Associated Protein 2, Chain A"/>
    <property type="match status" value="1"/>
</dbReference>